<comment type="caution">
    <text evidence="5">The sequence shown here is derived from an EMBL/GenBank/DDBJ whole genome shotgun (WGS) entry which is preliminary data.</text>
</comment>
<evidence type="ECO:0000259" key="4">
    <source>
        <dbReference type="Pfam" id="PF22725"/>
    </source>
</evidence>
<accession>A0ABT4JZQ8</accession>
<protein>
    <submittedName>
        <fullName evidence="5">Gfo/Idh/MocA family oxidoreductase</fullName>
    </submittedName>
</protein>
<dbReference type="PANTHER" id="PTHR22604:SF105">
    <property type="entry name" value="TRANS-1,2-DIHYDROBENZENE-1,2-DIOL DEHYDROGENASE"/>
    <property type="match status" value="1"/>
</dbReference>
<comment type="similarity">
    <text evidence="1">Belongs to the Gfo/Idh/MocA family.</text>
</comment>
<name>A0ABT4JZQ8_9GAMM</name>
<dbReference type="Gene3D" id="3.40.50.720">
    <property type="entry name" value="NAD(P)-binding Rossmann-like Domain"/>
    <property type="match status" value="1"/>
</dbReference>
<dbReference type="Gene3D" id="3.30.360.10">
    <property type="entry name" value="Dihydrodipicolinate Reductase, domain 2"/>
    <property type="match status" value="1"/>
</dbReference>
<dbReference type="EMBL" id="JAPUBN010000024">
    <property type="protein sequence ID" value="MCZ2723731.1"/>
    <property type="molecule type" value="Genomic_DNA"/>
</dbReference>
<dbReference type="InterPro" id="IPR000683">
    <property type="entry name" value="Gfo/Idh/MocA-like_OxRdtase_N"/>
</dbReference>
<dbReference type="PANTHER" id="PTHR22604">
    <property type="entry name" value="OXIDOREDUCTASES"/>
    <property type="match status" value="1"/>
</dbReference>
<dbReference type="InterPro" id="IPR055170">
    <property type="entry name" value="GFO_IDH_MocA-like_dom"/>
</dbReference>
<keyword evidence="2" id="KW-0560">Oxidoreductase</keyword>
<evidence type="ECO:0000313" key="5">
    <source>
        <dbReference type="EMBL" id="MCZ2723731.1"/>
    </source>
</evidence>
<dbReference type="SUPFAM" id="SSF51735">
    <property type="entry name" value="NAD(P)-binding Rossmann-fold domains"/>
    <property type="match status" value="1"/>
</dbReference>
<dbReference type="SUPFAM" id="SSF55347">
    <property type="entry name" value="Glyceraldehyde-3-phosphate dehydrogenase-like, C-terminal domain"/>
    <property type="match status" value="1"/>
</dbReference>
<evidence type="ECO:0000256" key="1">
    <source>
        <dbReference type="ARBA" id="ARBA00010928"/>
    </source>
</evidence>
<evidence type="ECO:0000313" key="6">
    <source>
        <dbReference type="Proteomes" id="UP001149719"/>
    </source>
</evidence>
<feature type="domain" description="GFO/IDH/MocA-like oxidoreductase" evidence="4">
    <location>
        <begin position="133"/>
        <end position="255"/>
    </location>
</feature>
<feature type="domain" description="Gfo/Idh/MocA-like oxidoreductase N-terminal" evidence="3">
    <location>
        <begin position="5"/>
        <end position="120"/>
    </location>
</feature>
<dbReference type="Pfam" id="PF01408">
    <property type="entry name" value="GFO_IDH_MocA"/>
    <property type="match status" value="1"/>
</dbReference>
<dbReference type="Pfam" id="PF22725">
    <property type="entry name" value="GFO_IDH_MocA_C3"/>
    <property type="match status" value="1"/>
</dbReference>
<reference evidence="5" key="1">
    <citation type="submission" date="2022-12" db="EMBL/GenBank/DDBJ databases">
        <title>Marinomonas 15G1-11 sp. nov, isolated from marine algae.</title>
        <authorList>
            <person name="Butt M."/>
            <person name="Choi D.G."/>
            <person name="Kim J.M."/>
            <person name="Lee J.K."/>
            <person name="Baek J.H."/>
            <person name="Jeon C.O."/>
        </authorList>
    </citation>
    <scope>NUCLEOTIDE SEQUENCE</scope>
    <source>
        <strain evidence="5">15G1-11</strain>
    </source>
</reference>
<sequence>MNKILNWGIIGTSFISDVMADAIIQEGQTCLYAVAGRSVEPLAEFAKKYHIDHVYQDYDALINNSNVDIIYIALPNHLHHEFIIKAANAGKAILCEKSLSIDMKKTEQALTAVADNKVFFVEGLMYLSHPFINTIRQHIHHNVIGNIRSIHAQYCAPIAEFVNPQSKGALFNLGCYPVSLIQLLLQESFGNHIFNDFHVSATGVRGTDGNICESSAQFRFVNLDTQQPIIAQVYTAETYGLHASFTILGETGRIELLSNPWLPEGNHNTLRVTQYEQEGKNLDVTADGNGFLYQVRQVRDALEQGHTSLQRPSATPSDSHQVMKMLTAWYDSHS</sequence>
<dbReference type="Proteomes" id="UP001149719">
    <property type="component" value="Unassembled WGS sequence"/>
</dbReference>
<gene>
    <name evidence="5" type="ORF">O1D97_19440</name>
</gene>
<dbReference type="InterPro" id="IPR036291">
    <property type="entry name" value="NAD(P)-bd_dom_sf"/>
</dbReference>
<organism evidence="5 6">
    <name type="scientific">Marinomonas phaeophyticola</name>
    <dbReference type="NCBI Taxonomy" id="3004091"/>
    <lineage>
        <taxon>Bacteria</taxon>
        <taxon>Pseudomonadati</taxon>
        <taxon>Pseudomonadota</taxon>
        <taxon>Gammaproteobacteria</taxon>
        <taxon>Oceanospirillales</taxon>
        <taxon>Oceanospirillaceae</taxon>
        <taxon>Marinomonas</taxon>
    </lineage>
</organism>
<dbReference type="RefSeq" id="WP_269127878.1">
    <property type="nucleotide sequence ID" value="NZ_JAPUBN010000024.1"/>
</dbReference>
<evidence type="ECO:0000259" key="3">
    <source>
        <dbReference type="Pfam" id="PF01408"/>
    </source>
</evidence>
<dbReference type="InterPro" id="IPR050984">
    <property type="entry name" value="Gfo/Idh/MocA_domain"/>
</dbReference>
<evidence type="ECO:0000256" key="2">
    <source>
        <dbReference type="ARBA" id="ARBA00023002"/>
    </source>
</evidence>
<keyword evidence="6" id="KW-1185">Reference proteome</keyword>
<proteinExistence type="inferred from homology"/>